<organism evidence="13 14">
    <name type="scientific">Nitrospira defluvii</name>
    <dbReference type="NCBI Taxonomy" id="330214"/>
    <lineage>
        <taxon>Bacteria</taxon>
        <taxon>Pseudomonadati</taxon>
        <taxon>Nitrospirota</taxon>
        <taxon>Nitrospiria</taxon>
        <taxon>Nitrospirales</taxon>
        <taxon>Nitrospiraceae</taxon>
        <taxon>Nitrospira</taxon>
    </lineage>
</organism>
<dbReference type="PANTHER" id="PTHR41523">
    <property type="entry name" value="TWO-COMPONENT SYSTEM SENSOR PROTEIN"/>
    <property type="match status" value="1"/>
</dbReference>
<dbReference type="InterPro" id="IPR000700">
    <property type="entry name" value="PAS-assoc_C"/>
</dbReference>
<accession>D8PIL4</accession>
<dbReference type="eggNOG" id="COG3829">
    <property type="taxonomic scope" value="Bacteria"/>
</dbReference>
<evidence type="ECO:0000259" key="11">
    <source>
        <dbReference type="PROSITE" id="PS50112"/>
    </source>
</evidence>
<comment type="catalytic activity">
    <reaction evidence="1">
        <text>ATP + protein L-histidine = ADP + protein N-phospho-L-histidine.</text>
        <dbReference type="EC" id="2.7.13.3"/>
    </reaction>
</comment>
<dbReference type="Proteomes" id="UP000001660">
    <property type="component" value="Chromosome"/>
</dbReference>
<dbReference type="SMART" id="SM00086">
    <property type="entry name" value="PAC"/>
    <property type="match status" value="2"/>
</dbReference>
<dbReference type="EC" id="2.7.13.3" evidence="2"/>
<keyword evidence="4 13" id="KW-0808">Transferase</keyword>
<evidence type="ECO:0000256" key="8">
    <source>
        <dbReference type="ARBA" id="ARBA00023026"/>
    </source>
</evidence>
<keyword evidence="9" id="KW-0175">Coiled coil</keyword>
<dbReference type="InterPro" id="IPR001610">
    <property type="entry name" value="PAC"/>
</dbReference>
<evidence type="ECO:0000256" key="4">
    <source>
        <dbReference type="ARBA" id="ARBA00022679"/>
    </source>
</evidence>
<evidence type="ECO:0000256" key="2">
    <source>
        <dbReference type="ARBA" id="ARBA00012438"/>
    </source>
</evidence>
<dbReference type="STRING" id="330214.NIDE3415"/>
<dbReference type="eggNOG" id="COG3920">
    <property type="taxonomic scope" value="Bacteria"/>
</dbReference>
<dbReference type="Pfam" id="PF07568">
    <property type="entry name" value="HisKA_2"/>
    <property type="match status" value="1"/>
</dbReference>
<dbReference type="InterPro" id="IPR035965">
    <property type="entry name" value="PAS-like_dom_sf"/>
</dbReference>
<evidence type="ECO:0000313" key="14">
    <source>
        <dbReference type="Proteomes" id="UP000001660"/>
    </source>
</evidence>
<dbReference type="Gene3D" id="3.30.565.10">
    <property type="entry name" value="Histidine kinase-like ATPase, C-terminal domain"/>
    <property type="match status" value="1"/>
</dbReference>
<dbReference type="InterPro" id="IPR011495">
    <property type="entry name" value="Sig_transdc_His_kin_sub2_dim/P"/>
</dbReference>
<gene>
    <name evidence="13" type="ORF">NIDE3415</name>
</gene>
<dbReference type="PANTHER" id="PTHR41523:SF8">
    <property type="entry name" value="ETHYLENE RESPONSE SENSOR PROTEIN"/>
    <property type="match status" value="1"/>
</dbReference>
<dbReference type="NCBIfam" id="TIGR00229">
    <property type="entry name" value="sensory_box"/>
    <property type="match status" value="2"/>
</dbReference>
<keyword evidence="14" id="KW-1185">Reference proteome</keyword>
<dbReference type="SMART" id="SM00387">
    <property type="entry name" value="HATPase_c"/>
    <property type="match status" value="1"/>
</dbReference>
<reference evidence="13 14" key="1">
    <citation type="journal article" date="2010" name="Proc. Natl. Acad. Sci. U.S.A.">
        <title>A Nitrospira metagenome illuminates the physiology and evolution of globally important nitrite-oxidizing bacteria.</title>
        <authorList>
            <person name="Lucker S."/>
            <person name="Wagner M."/>
            <person name="Maixner F."/>
            <person name="Pelletier E."/>
            <person name="Koch H."/>
            <person name="Vacherie B."/>
            <person name="Rattei T."/>
            <person name="Sinninghe Damste J."/>
            <person name="Spieck E."/>
            <person name="Le Paslier D."/>
            <person name="Daims H."/>
        </authorList>
    </citation>
    <scope>NUCLEOTIDE SEQUENCE [LARGE SCALE GENOMIC DNA]</scope>
</reference>
<feature type="domain" description="PAC" evidence="12">
    <location>
        <begin position="202"/>
        <end position="254"/>
    </location>
</feature>
<feature type="domain" description="PAS" evidence="11">
    <location>
        <begin position="255"/>
        <end position="325"/>
    </location>
</feature>
<dbReference type="EMBL" id="FP929003">
    <property type="protein sequence ID" value="CBK43101.1"/>
    <property type="molecule type" value="Genomic_DNA"/>
</dbReference>
<keyword evidence="7" id="KW-0067">ATP-binding</keyword>
<dbReference type="Pfam" id="PF02518">
    <property type="entry name" value="HATPase_c"/>
    <property type="match status" value="1"/>
</dbReference>
<feature type="coiled-coil region" evidence="9">
    <location>
        <begin position="90"/>
        <end position="128"/>
    </location>
</feature>
<dbReference type="PROSITE" id="PS50112">
    <property type="entry name" value="PAS"/>
    <property type="match status" value="2"/>
</dbReference>
<dbReference type="AlphaFoldDB" id="D8PIL4"/>
<evidence type="ECO:0000256" key="7">
    <source>
        <dbReference type="ARBA" id="ARBA00022840"/>
    </source>
</evidence>
<keyword evidence="8" id="KW-0843">Virulence</keyword>
<keyword evidence="10" id="KW-0472">Membrane</keyword>
<feature type="transmembrane region" description="Helical" evidence="10">
    <location>
        <begin position="14"/>
        <end position="34"/>
    </location>
</feature>
<dbReference type="GO" id="GO:0004673">
    <property type="term" value="F:protein histidine kinase activity"/>
    <property type="evidence" value="ECO:0007669"/>
    <property type="project" value="UniProtKB-EC"/>
</dbReference>
<keyword evidence="6 13" id="KW-0418">Kinase</keyword>
<dbReference type="SUPFAM" id="SSF55785">
    <property type="entry name" value="PYP-like sensor domain (PAS domain)"/>
    <property type="match status" value="2"/>
</dbReference>
<evidence type="ECO:0000313" key="13">
    <source>
        <dbReference type="EMBL" id="CBK43101.1"/>
    </source>
</evidence>
<name>D8PIL4_9BACT</name>
<dbReference type="InterPro" id="IPR003594">
    <property type="entry name" value="HATPase_dom"/>
</dbReference>
<dbReference type="InterPro" id="IPR013655">
    <property type="entry name" value="PAS_fold_3"/>
</dbReference>
<dbReference type="InterPro" id="IPR036890">
    <property type="entry name" value="HATPase_C_sf"/>
</dbReference>
<evidence type="ECO:0000256" key="6">
    <source>
        <dbReference type="ARBA" id="ARBA00022777"/>
    </source>
</evidence>
<proteinExistence type="predicted"/>
<dbReference type="SMART" id="SM00091">
    <property type="entry name" value="PAS"/>
    <property type="match status" value="2"/>
</dbReference>
<keyword evidence="10" id="KW-0812">Transmembrane</keyword>
<evidence type="ECO:0000256" key="1">
    <source>
        <dbReference type="ARBA" id="ARBA00000085"/>
    </source>
</evidence>
<dbReference type="HOGENOM" id="CLU_000445_114_57_0"/>
<feature type="transmembrane region" description="Helical" evidence="10">
    <location>
        <begin position="64"/>
        <end position="88"/>
    </location>
</feature>
<dbReference type="CDD" id="cd00130">
    <property type="entry name" value="PAS"/>
    <property type="match status" value="2"/>
</dbReference>
<dbReference type="KEGG" id="nde:NIDE3415"/>
<dbReference type="Pfam" id="PF08447">
    <property type="entry name" value="PAS_3"/>
    <property type="match status" value="1"/>
</dbReference>
<dbReference type="FunFam" id="3.30.450.20:FF:000099">
    <property type="entry name" value="Sensory box sensor histidine kinase"/>
    <property type="match status" value="1"/>
</dbReference>
<evidence type="ECO:0000256" key="10">
    <source>
        <dbReference type="SAM" id="Phobius"/>
    </source>
</evidence>
<keyword evidence="10" id="KW-1133">Transmembrane helix</keyword>
<keyword evidence="5" id="KW-0547">Nucleotide-binding</keyword>
<dbReference type="GO" id="GO:0005524">
    <property type="term" value="F:ATP binding"/>
    <property type="evidence" value="ECO:0007669"/>
    <property type="project" value="UniProtKB-KW"/>
</dbReference>
<evidence type="ECO:0000256" key="9">
    <source>
        <dbReference type="SAM" id="Coils"/>
    </source>
</evidence>
<dbReference type="InterPro" id="IPR000014">
    <property type="entry name" value="PAS"/>
</dbReference>
<feature type="transmembrane region" description="Helical" evidence="10">
    <location>
        <begin position="41"/>
        <end position="58"/>
    </location>
</feature>
<dbReference type="PROSITE" id="PS50113">
    <property type="entry name" value="PAC"/>
    <property type="match status" value="2"/>
</dbReference>
<keyword evidence="3" id="KW-0597">Phosphoprotein</keyword>
<feature type="domain" description="PAS" evidence="11">
    <location>
        <begin position="129"/>
        <end position="199"/>
    </location>
</feature>
<dbReference type="Gene3D" id="3.30.450.20">
    <property type="entry name" value="PAS domain"/>
    <property type="match status" value="2"/>
</dbReference>
<evidence type="ECO:0000256" key="3">
    <source>
        <dbReference type="ARBA" id="ARBA00022553"/>
    </source>
</evidence>
<dbReference type="SUPFAM" id="SSF55874">
    <property type="entry name" value="ATPase domain of HSP90 chaperone/DNA topoisomerase II/histidine kinase"/>
    <property type="match status" value="1"/>
</dbReference>
<evidence type="ECO:0000259" key="12">
    <source>
        <dbReference type="PROSITE" id="PS50113"/>
    </source>
</evidence>
<feature type="domain" description="PAC" evidence="12">
    <location>
        <begin position="328"/>
        <end position="380"/>
    </location>
</feature>
<sequence>MALALIAGIGAIDWWLPLGLTITTLYVVPVLIASRIPHPRLTFWVAALASLVTILDMFDQPFFALTWVSAVNRAFALMVIWVTALLCLRRQRDEAELLRINEDIEQQVQERTADLAAANQELEVLRAEAVSELVAIVKSSDDAIVGMTLNGMIQSWNRGAERVYGYRAEEVLGRPISVLCPPNRLDEVPTMLDRIARGEHVRNVEMVQRRKQGERIDVSLTISPVKDADGCVMGASAIARDVTVKRRIEAALRESEARFRMMADTAPVMVWMAGPDTHITFINKRWLEFTGRTVQEEIGDNWFTGIHADDLDRCRKSYLEAFKSEQPFFLEYRLRRHDGEYRWIMDTGVPLFDEEGRFGGYIGTCMDLTERKDMEDQLRRMLKEKESLLREVHHRVKNNLQVISSLLNLQSASIKDPVVNQLFRECQVRITSIALLHETLHRSHDLSRIKMGDYIRTLTGHLFRSYGVDPNVISLELNVDDVEFDIDTGLTCGLIIDELVSNCLKHAFIDDSGGTVHIDLLDHVDGTFTLCVSDNGIGIPKDGVLNNPDSLGLELVTLLAEKLDGSTELRSGAGTEWQIRFQQLQYSERV</sequence>
<dbReference type="Pfam" id="PF13426">
    <property type="entry name" value="PAS_9"/>
    <property type="match status" value="1"/>
</dbReference>
<protein>
    <recommendedName>
        <fullName evidence="2">histidine kinase</fullName>
        <ecNumber evidence="2">2.7.13.3</ecNumber>
    </recommendedName>
</protein>
<evidence type="ECO:0000256" key="5">
    <source>
        <dbReference type="ARBA" id="ARBA00022741"/>
    </source>
</evidence>